<comment type="caution">
    <text evidence="1">The sequence shown here is derived from an EMBL/GenBank/DDBJ whole genome shotgun (WGS) entry which is preliminary data.</text>
</comment>
<dbReference type="Proteomes" id="UP001322138">
    <property type="component" value="Unassembled WGS sequence"/>
</dbReference>
<dbReference type="EMBL" id="JAFFGZ010000007">
    <property type="protein sequence ID" value="KAK4641679.1"/>
    <property type="molecule type" value="Genomic_DNA"/>
</dbReference>
<dbReference type="RefSeq" id="XP_062730655.1">
    <property type="nucleotide sequence ID" value="XM_062872782.1"/>
</dbReference>
<protein>
    <submittedName>
        <fullName evidence="1">Uncharacterized protein</fullName>
    </submittedName>
</protein>
<keyword evidence="2" id="KW-1185">Reference proteome</keyword>
<evidence type="ECO:0000313" key="1">
    <source>
        <dbReference type="EMBL" id="KAK4641679.1"/>
    </source>
</evidence>
<evidence type="ECO:0000313" key="2">
    <source>
        <dbReference type="Proteomes" id="UP001322138"/>
    </source>
</evidence>
<gene>
    <name evidence="1" type="ORF">QC761_0076560</name>
</gene>
<accession>A0ABR0FF34</accession>
<proteinExistence type="predicted"/>
<reference evidence="1 2" key="1">
    <citation type="journal article" date="2023" name="bioRxiv">
        <title>High-quality genome assemblies of four members of thePodospora anserinaspecies complex.</title>
        <authorList>
            <person name="Ament-Velasquez S.L."/>
            <person name="Vogan A.A."/>
            <person name="Wallerman O."/>
            <person name="Hartmann F."/>
            <person name="Gautier V."/>
            <person name="Silar P."/>
            <person name="Giraud T."/>
            <person name="Johannesson H."/>
        </authorList>
    </citation>
    <scope>NUCLEOTIDE SEQUENCE [LARGE SCALE GENOMIC DNA]</scope>
    <source>
        <strain evidence="1 2">CBS 112042</strain>
    </source>
</reference>
<name>A0ABR0FF34_9PEZI</name>
<sequence>MAHFWEADWGEEDWEILFQNTPFFIEEFRHKILWPITGGGPVGPDVEVLDPNLFNRPDDQTRVFIYTPISLRWNPDTKRTRNYLQFKYRIEEVTNAILTRIPGVQATICGYIPLVYEMTYNYYPTLFPTGEVRHEFQVHGPDAAMAGKTARGSIMFQ</sequence>
<organism evidence="1 2">
    <name type="scientific">Podospora bellae-mahoneyi</name>
    <dbReference type="NCBI Taxonomy" id="2093777"/>
    <lineage>
        <taxon>Eukaryota</taxon>
        <taxon>Fungi</taxon>
        <taxon>Dikarya</taxon>
        <taxon>Ascomycota</taxon>
        <taxon>Pezizomycotina</taxon>
        <taxon>Sordariomycetes</taxon>
        <taxon>Sordariomycetidae</taxon>
        <taxon>Sordariales</taxon>
        <taxon>Podosporaceae</taxon>
        <taxon>Podospora</taxon>
    </lineage>
</organism>
<dbReference type="GeneID" id="87892068"/>